<dbReference type="Proteomes" id="UP000269945">
    <property type="component" value="Unassembled WGS sequence"/>
</dbReference>
<gene>
    <name evidence="1" type="ORF">BN2614_LOCUS2</name>
</gene>
<accession>A0A9X9Q3Y8</accession>
<proteinExistence type="predicted"/>
<sequence>MREPEGGCRERGEGLGWPWPLRNLHCLPHARQGIVPACRGGGCLRVSPSLPILRSAVFSLADLT</sequence>
<comment type="caution">
    <text evidence="1">The sequence shown here is derived from an EMBL/GenBank/DDBJ whole genome shotgun (WGS) entry which is preliminary data.</text>
</comment>
<protein>
    <submittedName>
        <fullName evidence="1">Uncharacterized protein</fullName>
    </submittedName>
</protein>
<reference evidence="1 2" key="1">
    <citation type="submission" date="2018-10" db="EMBL/GenBank/DDBJ databases">
        <authorList>
            <person name="Ekblom R."/>
            <person name="Jareborg N."/>
        </authorList>
    </citation>
    <scope>NUCLEOTIDE SEQUENCE [LARGE SCALE GENOMIC DNA]</scope>
    <source>
        <tissue evidence="1">Muscle</tissue>
    </source>
</reference>
<name>A0A9X9Q3Y8_GULGU</name>
<evidence type="ECO:0000313" key="1">
    <source>
        <dbReference type="EMBL" id="VCX08677.1"/>
    </source>
</evidence>
<keyword evidence="2" id="KW-1185">Reference proteome</keyword>
<dbReference type="AlphaFoldDB" id="A0A9X9Q3Y8"/>
<dbReference type="EMBL" id="CYRY02031957">
    <property type="protein sequence ID" value="VCX08677.1"/>
    <property type="molecule type" value="Genomic_DNA"/>
</dbReference>
<organism evidence="1 2">
    <name type="scientific">Gulo gulo</name>
    <name type="common">Wolverine</name>
    <name type="synonym">Gluton</name>
    <dbReference type="NCBI Taxonomy" id="48420"/>
    <lineage>
        <taxon>Eukaryota</taxon>
        <taxon>Metazoa</taxon>
        <taxon>Chordata</taxon>
        <taxon>Craniata</taxon>
        <taxon>Vertebrata</taxon>
        <taxon>Euteleostomi</taxon>
        <taxon>Mammalia</taxon>
        <taxon>Eutheria</taxon>
        <taxon>Laurasiatheria</taxon>
        <taxon>Carnivora</taxon>
        <taxon>Caniformia</taxon>
        <taxon>Musteloidea</taxon>
        <taxon>Mustelidae</taxon>
        <taxon>Guloninae</taxon>
        <taxon>Gulo</taxon>
    </lineage>
</organism>
<evidence type="ECO:0000313" key="2">
    <source>
        <dbReference type="Proteomes" id="UP000269945"/>
    </source>
</evidence>